<comment type="caution">
    <text evidence="1">The sequence shown here is derived from an EMBL/GenBank/DDBJ whole genome shotgun (WGS) entry which is preliminary data.</text>
</comment>
<protein>
    <submittedName>
        <fullName evidence="1">Uncharacterized protein</fullName>
    </submittedName>
</protein>
<name>A0ABT0BVY7_9SPHN</name>
<proteinExistence type="predicted"/>
<sequence>MKVETQEAEFQEGKDLQEWITPEVQTLSANAAEFTANPGNDGVTTVS</sequence>
<keyword evidence="2" id="KW-1185">Reference proteome</keyword>
<dbReference type="EMBL" id="JALHLG010000078">
    <property type="protein sequence ID" value="MCJ2189231.1"/>
    <property type="molecule type" value="Genomic_DNA"/>
</dbReference>
<gene>
    <name evidence="1" type="ORF">MTR66_20795</name>
</gene>
<evidence type="ECO:0000313" key="2">
    <source>
        <dbReference type="Proteomes" id="UP001202281"/>
    </source>
</evidence>
<dbReference type="Proteomes" id="UP001202281">
    <property type="component" value="Unassembled WGS sequence"/>
</dbReference>
<reference evidence="1 2" key="1">
    <citation type="submission" date="2022-04" db="EMBL/GenBank/DDBJ databases">
        <title>Identification of a novel bacterium isolated from mangrove sediments.</title>
        <authorList>
            <person name="Pan X."/>
        </authorList>
    </citation>
    <scope>NUCLEOTIDE SEQUENCE [LARGE SCALE GENOMIC DNA]</scope>
    <source>
        <strain evidence="1 2">B2638</strain>
    </source>
</reference>
<accession>A0ABT0BVY7</accession>
<dbReference type="RefSeq" id="WP_243924597.1">
    <property type="nucleotide sequence ID" value="NZ_JALHLG010000078.1"/>
</dbReference>
<organism evidence="1 2">
    <name type="scientific">Novosphingobium beihaiensis</name>
    <dbReference type="NCBI Taxonomy" id="2930389"/>
    <lineage>
        <taxon>Bacteria</taxon>
        <taxon>Pseudomonadati</taxon>
        <taxon>Pseudomonadota</taxon>
        <taxon>Alphaproteobacteria</taxon>
        <taxon>Sphingomonadales</taxon>
        <taxon>Sphingomonadaceae</taxon>
        <taxon>Novosphingobium</taxon>
    </lineage>
</organism>
<evidence type="ECO:0000313" key="1">
    <source>
        <dbReference type="EMBL" id="MCJ2189231.1"/>
    </source>
</evidence>